<dbReference type="PANTHER" id="PTHR37308:SF1">
    <property type="entry name" value="POLYPRENYL-PHOSPHATE TRANSPORTER"/>
    <property type="match status" value="1"/>
</dbReference>
<feature type="transmembrane region" description="Helical" evidence="1">
    <location>
        <begin position="154"/>
        <end position="184"/>
    </location>
</feature>
<organism evidence="2 3">
    <name type="scientific">Borrelia hermsii (strain HS1 / DAH)</name>
    <dbReference type="NCBI Taxonomy" id="314723"/>
    <lineage>
        <taxon>Bacteria</taxon>
        <taxon>Pseudomonadati</taxon>
        <taxon>Spirochaetota</taxon>
        <taxon>Spirochaetia</taxon>
        <taxon>Spirochaetales</taxon>
        <taxon>Borreliaceae</taxon>
        <taxon>Borrelia</taxon>
    </lineage>
</organism>
<evidence type="ECO:0000313" key="3">
    <source>
        <dbReference type="Proteomes" id="UP000008834"/>
    </source>
</evidence>
<keyword evidence="1" id="KW-1133">Transmembrane helix</keyword>
<evidence type="ECO:0000313" key="2">
    <source>
        <dbReference type="EMBL" id="AAX17343.1"/>
    </source>
</evidence>
<feature type="transmembrane region" description="Helical" evidence="1">
    <location>
        <begin position="85"/>
        <end position="103"/>
    </location>
</feature>
<gene>
    <name evidence="2" type="ordered locus">BH0759</name>
</gene>
<dbReference type="Proteomes" id="UP000008834">
    <property type="component" value="Chromosome"/>
</dbReference>
<dbReference type="InterPro" id="IPR007163">
    <property type="entry name" value="VCA0040-like"/>
</dbReference>
<feature type="transmembrane region" description="Helical" evidence="1">
    <location>
        <begin position="115"/>
        <end position="134"/>
    </location>
</feature>
<dbReference type="EMBL" id="CP000048">
    <property type="protein sequence ID" value="AAX17343.1"/>
    <property type="molecule type" value="Genomic_DNA"/>
</dbReference>
<dbReference type="Pfam" id="PF04018">
    <property type="entry name" value="VCA0040-like"/>
    <property type="match status" value="1"/>
</dbReference>
<feature type="transmembrane region" description="Helical" evidence="1">
    <location>
        <begin position="52"/>
        <end position="73"/>
    </location>
</feature>
<dbReference type="KEGG" id="bhr:BH0759"/>
<name>A0AA34R5J1_BORHD</name>
<protein>
    <submittedName>
        <fullName evidence="2">Hypothetical integral membrane protein</fullName>
    </submittedName>
</protein>
<dbReference type="AlphaFoldDB" id="A0AA34R5J1"/>
<dbReference type="RefSeq" id="WP_012422593.1">
    <property type="nucleotide sequence ID" value="NC_010673.1"/>
</dbReference>
<feature type="transmembrane region" description="Helical" evidence="1">
    <location>
        <begin position="196"/>
        <end position="219"/>
    </location>
</feature>
<accession>A0AA34R5J1</accession>
<feature type="transmembrane region" description="Helical" evidence="1">
    <location>
        <begin position="231"/>
        <end position="250"/>
    </location>
</feature>
<proteinExistence type="predicted"/>
<keyword evidence="1" id="KW-0812">Transmembrane</keyword>
<keyword evidence="1" id="KW-0472">Membrane</keyword>
<reference evidence="3" key="1">
    <citation type="submission" date="2004-12" db="EMBL/GenBank/DDBJ databases">
        <title>The genome sequence of Borrelia hermsii and Borrelia turicatae: comparative analysis of two agents of endemic N. America relapsing fever.</title>
        <authorList>
            <person name="Porcella S.F."/>
            <person name="Raffel S.J."/>
            <person name="Schrumpf M.E."/>
            <person name="Montgomery B."/>
            <person name="Smith T."/>
            <person name="Schwan T.G."/>
        </authorList>
    </citation>
    <scope>NUCLEOTIDE SEQUENCE [LARGE SCALE GENOMIC DNA]</scope>
    <source>
        <strain evidence="3">HS1 / DAH</strain>
    </source>
</reference>
<dbReference type="PANTHER" id="PTHR37308">
    <property type="entry name" value="INTEGRAL MEMBRANE PROTEIN"/>
    <property type="match status" value="1"/>
</dbReference>
<feature type="transmembrane region" description="Helical" evidence="1">
    <location>
        <begin position="257"/>
        <end position="274"/>
    </location>
</feature>
<feature type="transmembrane region" description="Helical" evidence="1">
    <location>
        <begin position="6"/>
        <end position="32"/>
    </location>
</feature>
<evidence type="ECO:0000256" key="1">
    <source>
        <dbReference type="SAM" id="Phobius"/>
    </source>
</evidence>
<sequence length="294" mass="32491">MISVYIKGLLIGIASIIPGVSGGTLALILGIYYKIIHSSANLIKLKRVKESIIFLGILSLGILTSATILAKIFKNYILDGATRETYLNALFIGLTTGSILTLKKEINIKRNKYKITKYFLFLIGLLSILFFLMLKTYDISSNISEYQDKTSIKYYLLIASSGIIGGCAMILPGVSGSLILLSLGTYKEIVNIISQLNITLCTIFGISTIMGIGITILIIKKTIDKHLVKFLYLSIGLILGSIIQMIFVITKLNVHPTLMLNLSLSTLFITGIYINKLLEDRFSNFKTLNTENRT</sequence>